<dbReference type="VEuPathDB" id="FungiDB:MFRU_001g04060"/>
<organism evidence="3 4">
    <name type="scientific">Monilinia fructicola</name>
    <name type="common">Brown rot fungus</name>
    <name type="synonym">Ciboria fructicola</name>
    <dbReference type="NCBI Taxonomy" id="38448"/>
    <lineage>
        <taxon>Eukaryota</taxon>
        <taxon>Fungi</taxon>
        <taxon>Dikarya</taxon>
        <taxon>Ascomycota</taxon>
        <taxon>Pezizomycotina</taxon>
        <taxon>Leotiomycetes</taxon>
        <taxon>Helotiales</taxon>
        <taxon>Sclerotiniaceae</taxon>
        <taxon>Monilinia</taxon>
    </lineage>
</organism>
<protein>
    <submittedName>
        <fullName evidence="3">Uncharacterized protein</fullName>
    </submittedName>
</protein>
<feature type="transmembrane region" description="Helical" evidence="2">
    <location>
        <begin position="52"/>
        <end position="77"/>
    </location>
</feature>
<keyword evidence="4" id="KW-1185">Reference proteome</keyword>
<dbReference type="EMBL" id="VICG01000003">
    <property type="protein sequence ID" value="KAA8573627.1"/>
    <property type="molecule type" value="Genomic_DNA"/>
</dbReference>
<evidence type="ECO:0000256" key="2">
    <source>
        <dbReference type="SAM" id="Phobius"/>
    </source>
</evidence>
<proteinExistence type="predicted"/>
<accession>A0A5M9JY99</accession>
<sequence>MPRLPPSAYTVSMFPPDEFVDLELRPVGAARDKETTEHNLQSSRPGKKNARWWCHHIIIILLIAIITALGGLIIFLVTNPGVLGTPCPAQLNLTQHPVTQTQSHNAAMTSIQLATKTRPRAQATSTHSGVDPVAVASCLGVLEDACARENPPTTFGQCDPFLSLNERILLEGHPVEQDPFGRCQSLNDESRDDMQEEK</sequence>
<comment type="caution">
    <text evidence="3">The sequence shown here is derived from an EMBL/GenBank/DDBJ whole genome shotgun (WGS) entry which is preliminary data.</text>
</comment>
<evidence type="ECO:0000313" key="4">
    <source>
        <dbReference type="Proteomes" id="UP000322873"/>
    </source>
</evidence>
<reference evidence="3 4" key="1">
    <citation type="submission" date="2019-06" db="EMBL/GenBank/DDBJ databases">
        <title>Genome Sequence of the Brown Rot Fungal Pathogen Monilinia fructicola.</title>
        <authorList>
            <person name="De Miccolis Angelini R.M."/>
            <person name="Landi L."/>
            <person name="Abate D."/>
            <person name="Pollastro S."/>
            <person name="Romanazzi G."/>
            <person name="Faretra F."/>
        </authorList>
    </citation>
    <scope>NUCLEOTIDE SEQUENCE [LARGE SCALE GENOMIC DNA]</scope>
    <source>
        <strain evidence="3 4">Mfrc123</strain>
    </source>
</reference>
<feature type="compositionally biased region" description="Basic and acidic residues" evidence="1">
    <location>
        <begin position="188"/>
        <end position="198"/>
    </location>
</feature>
<keyword evidence="2" id="KW-0472">Membrane</keyword>
<dbReference type="Proteomes" id="UP000322873">
    <property type="component" value="Unassembled WGS sequence"/>
</dbReference>
<keyword evidence="2" id="KW-0812">Transmembrane</keyword>
<keyword evidence="2" id="KW-1133">Transmembrane helix</keyword>
<name>A0A5M9JY99_MONFR</name>
<dbReference type="AlphaFoldDB" id="A0A5M9JY99"/>
<gene>
    <name evidence="3" type="ORF">EYC84_005210</name>
</gene>
<feature type="region of interest" description="Disordered" evidence="1">
    <location>
        <begin position="176"/>
        <end position="198"/>
    </location>
</feature>
<evidence type="ECO:0000256" key="1">
    <source>
        <dbReference type="SAM" id="MobiDB-lite"/>
    </source>
</evidence>
<evidence type="ECO:0000313" key="3">
    <source>
        <dbReference type="EMBL" id="KAA8573627.1"/>
    </source>
</evidence>